<keyword evidence="11" id="KW-0408">Iron</keyword>
<dbReference type="CDD" id="cd00730">
    <property type="entry name" value="rubredoxin"/>
    <property type="match status" value="1"/>
</dbReference>
<keyword evidence="13 14" id="KW-0472">Membrane</keyword>
<evidence type="ECO:0000256" key="1">
    <source>
        <dbReference type="ARBA" id="ARBA00004429"/>
    </source>
</evidence>
<evidence type="ECO:0000256" key="4">
    <source>
        <dbReference type="ARBA" id="ARBA00022475"/>
    </source>
</evidence>
<dbReference type="Proteomes" id="UP000029444">
    <property type="component" value="Unassembled WGS sequence"/>
</dbReference>
<dbReference type="InterPro" id="IPR033885">
    <property type="entry name" value="AlkB/XylM"/>
</dbReference>
<dbReference type="InterPro" id="IPR005804">
    <property type="entry name" value="FA_desaturase_dom"/>
</dbReference>
<dbReference type="Pfam" id="PF00487">
    <property type="entry name" value="FA_desaturase"/>
    <property type="match status" value="1"/>
</dbReference>
<evidence type="ECO:0000256" key="13">
    <source>
        <dbReference type="ARBA" id="ARBA00023136"/>
    </source>
</evidence>
<keyword evidence="4" id="KW-1003">Cell membrane</keyword>
<feature type="transmembrane region" description="Helical" evidence="14">
    <location>
        <begin position="229"/>
        <end position="253"/>
    </location>
</feature>
<evidence type="ECO:0000256" key="6">
    <source>
        <dbReference type="ARBA" id="ARBA00022692"/>
    </source>
</evidence>
<keyword evidence="5" id="KW-0997">Cell inner membrane</keyword>
<evidence type="ECO:0000256" key="11">
    <source>
        <dbReference type="ARBA" id="ARBA00023004"/>
    </source>
</evidence>
<keyword evidence="6 14" id="KW-0812">Transmembrane</keyword>
<keyword evidence="8" id="KW-0249">Electron transport</keyword>
<dbReference type="GO" id="GO:0004497">
    <property type="term" value="F:monooxygenase activity"/>
    <property type="evidence" value="ECO:0007669"/>
    <property type="project" value="UniProtKB-KW"/>
</dbReference>
<dbReference type="PANTHER" id="PTHR38674:SF1">
    <property type="entry name" value="ALKANE 1-MONOOXYGENASE 1"/>
    <property type="match status" value="1"/>
</dbReference>
<feature type="domain" description="Rubredoxin-like" evidence="15">
    <location>
        <begin position="417"/>
        <end position="469"/>
    </location>
</feature>
<dbReference type="PANTHER" id="PTHR38674">
    <property type="entry name" value="ALKANE 1-MONOOXYGENASE 1"/>
    <property type="match status" value="1"/>
</dbReference>
<evidence type="ECO:0000256" key="10">
    <source>
        <dbReference type="ARBA" id="ARBA00023002"/>
    </source>
</evidence>
<comment type="similarity">
    <text evidence="2">Belongs to the fatty acid desaturase type 1 family. AlkB subfamily.</text>
</comment>
<evidence type="ECO:0000313" key="17">
    <source>
        <dbReference type="Proteomes" id="UP000029444"/>
    </source>
</evidence>
<dbReference type="GO" id="GO:0006629">
    <property type="term" value="P:lipid metabolic process"/>
    <property type="evidence" value="ECO:0007669"/>
    <property type="project" value="InterPro"/>
</dbReference>
<name>A0A095SKP0_9GAMM</name>
<feature type="transmembrane region" description="Helical" evidence="14">
    <location>
        <begin position="84"/>
        <end position="108"/>
    </location>
</feature>
<dbReference type="PATRIC" id="fig|1177154.3.peg.1690"/>
<evidence type="ECO:0000313" key="16">
    <source>
        <dbReference type="EMBL" id="KGD65226.1"/>
    </source>
</evidence>
<reference evidence="16 17" key="1">
    <citation type="submission" date="2012-09" db="EMBL/GenBank/DDBJ databases">
        <title>Genome Sequence of alkane-degrading Bacterium Alcanivorax sp. 19-m-6.</title>
        <authorList>
            <person name="Lai Q."/>
            <person name="Shao Z."/>
        </authorList>
    </citation>
    <scope>NUCLEOTIDE SEQUENCE [LARGE SCALE GENOMIC DNA]</scope>
    <source>
        <strain evidence="16 17">19-m-6</strain>
    </source>
</reference>
<accession>A0A095SKP0</accession>
<dbReference type="InterPro" id="IPR024934">
    <property type="entry name" value="Rubredoxin-like_dom"/>
</dbReference>
<keyword evidence="9 14" id="KW-1133">Transmembrane helix</keyword>
<evidence type="ECO:0000256" key="14">
    <source>
        <dbReference type="SAM" id="Phobius"/>
    </source>
</evidence>
<evidence type="ECO:0000256" key="7">
    <source>
        <dbReference type="ARBA" id="ARBA00022723"/>
    </source>
</evidence>
<dbReference type="eggNOG" id="COG3239">
    <property type="taxonomic scope" value="Bacteria"/>
</dbReference>
<dbReference type="eggNOG" id="COG1773">
    <property type="taxonomic scope" value="Bacteria"/>
</dbReference>
<dbReference type="STRING" id="1177154.Y5S_01660"/>
<dbReference type="OrthoDB" id="4759734at2"/>
<feature type="transmembrane region" description="Helical" evidence="14">
    <location>
        <begin position="44"/>
        <end position="64"/>
    </location>
</feature>
<dbReference type="InterPro" id="IPR018527">
    <property type="entry name" value="Rubredoxin_Fe_BS"/>
</dbReference>
<dbReference type="EMBL" id="ARXV01000005">
    <property type="protein sequence ID" value="KGD65226.1"/>
    <property type="molecule type" value="Genomic_DNA"/>
</dbReference>
<comment type="subcellular location">
    <subcellularLocation>
        <location evidence="1">Cell inner membrane</location>
        <topology evidence="1">Multi-pass membrane protein</topology>
    </subcellularLocation>
</comment>
<gene>
    <name evidence="16" type="ORF">Y5S_01660</name>
</gene>
<dbReference type="InterPro" id="IPR024935">
    <property type="entry name" value="Rubredoxin_dom"/>
</dbReference>
<dbReference type="PROSITE" id="PS00202">
    <property type="entry name" value="RUBREDOXIN"/>
    <property type="match status" value="1"/>
</dbReference>
<sequence length="471" mass="54055">MAFAHTQSTSWQDGKRYLWLLSPGIPVLALTLLLIYQFVWSWPVLLWGGPILVYGLIPFADWVIGTDTNNPPESAVQELEDDRYYRLIVYAYIPTQYLATILGAWIVAQGNAPWWGIAGLILSVGAVNGIAINTAHELGHKKGKLERWLAKVTLAPVAYGHFFVEHNKGHHKNVATPEDPASSRMGESFWQFLPRTMIGSLKSAWHIEAQRLERCEQPLWSLKNENLQAWLMTVVLFVLLTAWFGWIVLPFLLLQAFYGASLLEVINYMEHYGLLRQKDERGRYERCQPRHSWNSNHIVTNLFLYQLQRHSDHHANPTRRFQALRHFDDSPQLPSGYASMLIPAYLPFVWFKKMDPLVYKHFKGDLTKANLQPEKRDALLAKWRAEPVTYHSADSDPSVDEVALAAARKAEQEQDRLHQFECPNCGYVYDESQGDESEGFAPGTHWIEIPDTWSCPDCAVRDKVDFTLKQP</sequence>
<dbReference type="GO" id="GO:0005886">
    <property type="term" value="C:plasma membrane"/>
    <property type="evidence" value="ECO:0007669"/>
    <property type="project" value="UniProtKB-SubCell"/>
</dbReference>
<evidence type="ECO:0000256" key="2">
    <source>
        <dbReference type="ARBA" id="ARBA00010823"/>
    </source>
</evidence>
<keyword evidence="10" id="KW-0560">Oxidoreductase</keyword>
<keyword evidence="12 16" id="KW-0503">Monooxygenase</keyword>
<dbReference type="Gene3D" id="2.20.28.10">
    <property type="match status" value="1"/>
</dbReference>
<feature type="transmembrane region" description="Helical" evidence="14">
    <location>
        <begin position="114"/>
        <end position="135"/>
    </location>
</feature>
<dbReference type="Pfam" id="PF00301">
    <property type="entry name" value="Rubredoxin"/>
    <property type="match status" value="1"/>
</dbReference>
<keyword evidence="3" id="KW-0813">Transport</keyword>
<keyword evidence="17" id="KW-1185">Reference proteome</keyword>
<evidence type="ECO:0000259" key="15">
    <source>
        <dbReference type="PROSITE" id="PS50903"/>
    </source>
</evidence>
<protein>
    <submittedName>
        <fullName evidence="16">Alkane 1-monooxygenase</fullName>
    </submittedName>
</protein>
<comment type="caution">
    <text evidence="16">The sequence shown here is derived from an EMBL/GenBank/DDBJ whole genome shotgun (WGS) entry which is preliminary data.</text>
</comment>
<organism evidence="16 17">
    <name type="scientific">Alcanivorax nanhaiticus</name>
    <dbReference type="NCBI Taxonomy" id="1177154"/>
    <lineage>
        <taxon>Bacteria</taxon>
        <taxon>Pseudomonadati</taxon>
        <taxon>Pseudomonadota</taxon>
        <taxon>Gammaproteobacteria</taxon>
        <taxon>Oceanospirillales</taxon>
        <taxon>Alcanivoracaceae</taxon>
        <taxon>Alcanivorax</taxon>
    </lineage>
</organism>
<dbReference type="SUPFAM" id="SSF57802">
    <property type="entry name" value="Rubredoxin-like"/>
    <property type="match status" value="1"/>
</dbReference>
<dbReference type="RefSeq" id="WP_035232151.1">
    <property type="nucleotide sequence ID" value="NZ_ARXV01000005.1"/>
</dbReference>
<dbReference type="PRINTS" id="PR00163">
    <property type="entry name" value="RUBREDOXIN"/>
</dbReference>
<dbReference type="GO" id="GO:0005506">
    <property type="term" value="F:iron ion binding"/>
    <property type="evidence" value="ECO:0007669"/>
    <property type="project" value="InterPro"/>
</dbReference>
<evidence type="ECO:0000256" key="9">
    <source>
        <dbReference type="ARBA" id="ARBA00022989"/>
    </source>
</evidence>
<dbReference type="PROSITE" id="PS50903">
    <property type="entry name" value="RUBREDOXIN_LIKE"/>
    <property type="match status" value="1"/>
</dbReference>
<proteinExistence type="inferred from homology"/>
<evidence type="ECO:0000256" key="3">
    <source>
        <dbReference type="ARBA" id="ARBA00022448"/>
    </source>
</evidence>
<evidence type="ECO:0000256" key="5">
    <source>
        <dbReference type="ARBA" id="ARBA00022519"/>
    </source>
</evidence>
<keyword evidence="7" id="KW-0479">Metal-binding</keyword>
<dbReference type="AlphaFoldDB" id="A0A095SKP0"/>
<evidence type="ECO:0000256" key="12">
    <source>
        <dbReference type="ARBA" id="ARBA00023033"/>
    </source>
</evidence>
<evidence type="ECO:0000256" key="8">
    <source>
        <dbReference type="ARBA" id="ARBA00022982"/>
    </source>
</evidence>
<feature type="transmembrane region" description="Helical" evidence="14">
    <location>
        <begin position="17"/>
        <end position="38"/>
    </location>
</feature>
<dbReference type="CDD" id="cd03512">
    <property type="entry name" value="Alkane-hydroxylase"/>
    <property type="match status" value="1"/>
</dbReference>